<reference evidence="2 3" key="1">
    <citation type="submission" date="2016-11" db="EMBL/GenBank/DDBJ databases">
        <title>The macronuclear genome of Stentor coeruleus: a giant cell with tiny introns.</title>
        <authorList>
            <person name="Slabodnick M."/>
            <person name="Ruby J.G."/>
            <person name="Reiff S.B."/>
            <person name="Swart E.C."/>
            <person name="Gosai S."/>
            <person name="Prabakaran S."/>
            <person name="Witkowska E."/>
            <person name="Larue G.E."/>
            <person name="Fisher S."/>
            <person name="Freeman R.M."/>
            <person name="Gunawardena J."/>
            <person name="Chu W."/>
            <person name="Stover N.A."/>
            <person name="Gregory B.D."/>
            <person name="Nowacki M."/>
            <person name="Derisi J."/>
            <person name="Roy S.W."/>
            <person name="Marshall W.F."/>
            <person name="Sood P."/>
        </authorList>
    </citation>
    <scope>NUCLEOTIDE SEQUENCE [LARGE SCALE GENOMIC DNA]</scope>
    <source>
        <strain evidence="2">WM001</strain>
    </source>
</reference>
<dbReference type="Gene3D" id="3.30.470.20">
    <property type="entry name" value="ATP-grasp fold, B domain"/>
    <property type="match status" value="1"/>
</dbReference>
<gene>
    <name evidence="2" type="ORF">SteCoe_6388</name>
</gene>
<dbReference type="PANTHER" id="PTHR46069:SF1">
    <property type="entry name" value="CHROMOSOME UNDETERMINED SCAFFOLD_125, WHOLE GENOME SHOTGUN SEQUENCE"/>
    <property type="match status" value="1"/>
</dbReference>
<keyword evidence="3" id="KW-1185">Reference proteome</keyword>
<dbReference type="OrthoDB" id="202825at2759"/>
<dbReference type="EMBL" id="MPUH01000088">
    <property type="protein sequence ID" value="OMJ91124.1"/>
    <property type="molecule type" value="Genomic_DNA"/>
</dbReference>
<evidence type="ECO:0008006" key="4">
    <source>
        <dbReference type="Google" id="ProtNLM"/>
    </source>
</evidence>
<dbReference type="Proteomes" id="UP000187209">
    <property type="component" value="Unassembled WGS sequence"/>
</dbReference>
<protein>
    <recommendedName>
        <fullName evidence="4">Tubulin--tyrosine ligase-like protein 9</fullName>
    </recommendedName>
</protein>
<dbReference type="Pfam" id="PF03133">
    <property type="entry name" value="TTL"/>
    <property type="match status" value="1"/>
</dbReference>
<evidence type="ECO:0000313" key="3">
    <source>
        <dbReference type="Proteomes" id="UP000187209"/>
    </source>
</evidence>
<dbReference type="SUPFAM" id="SSF56059">
    <property type="entry name" value="Glutathione synthetase ATP-binding domain-like"/>
    <property type="match status" value="1"/>
</dbReference>
<comment type="caution">
    <text evidence="2">The sequence shown here is derived from an EMBL/GenBank/DDBJ whole genome shotgun (WGS) entry which is preliminary data.</text>
</comment>
<feature type="region of interest" description="Disordered" evidence="1">
    <location>
        <begin position="28"/>
        <end position="56"/>
    </location>
</feature>
<name>A0A1R2CQ49_9CILI</name>
<dbReference type="PROSITE" id="PS51221">
    <property type="entry name" value="TTL"/>
    <property type="match status" value="1"/>
</dbReference>
<dbReference type="PANTHER" id="PTHR46069">
    <property type="entry name" value="TUBULIN TYROSINE LIGASE"/>
    <property type="match status" value="1"/>
</dbReference>
<dbReference type="InterPro" id="IPR004344">
    <property type="entry name" value="TTL/TTLL_fam"/>
</dbReference>
<dbReference type="AlphaFoldDB" id="A0A1R2CQ49"/>
<accession>A0A1R2CQ49</accession>
<evidence type="ECO:0000313" key="2">
    <source>
        <dbReference type="EMBL" id="OMJ91124.1"/>
    </source>
</evidence>
<evidence type="ECO:0000256" key="1">
    <source>
        <dbReference type="SAM" id="MobiDB-lite"/>
    </source>
</evidence>
<proteinExistence type="predicted"/>
<sequence>MLEHNFLITRQYSKVDLLDESRNKSESNSNLRLSLDITKNRNSSKRPLKTASNESSKELLNRTSVLPFFRPRSPLSRLPRSLHISRLSLIKSNLSKDQSNKKLDSRAATAYFGPGNPLFEAPSPQNPLKGSFLVIKKSDISGLKKKPTIPVKKSSKKLEITSLVNAKKGQKLEKLSIKDIKDRLWLSKKRGVIIRDFYAILAKSNGMKIQHNPDLVQSFKYYIGKGNNSKLIKQLMSRRMGWSRIKLGEIQTANFVWTEWIEDSILQSLYLSEKIEYTLDTLPKANTYHYRPNNSRRFILDTSPLGFNKIISSTSFKQIKPYFFQPSTLRVYNKISGNHNLSNKKELFINLNSYCRARKKHVFDYVPITFHITSLKDPKYHEFEKYFRNKDNKPKSIWILKPGENTNRGSGITICTDLDQIKQEIAGMWHTVIIQKYIENPFLVYKRKFDIRCYALITCYNGIIQGYYYNEGYIRTSSKPFNLQNIDNLYIHLTNDAVQKHCDDYGKYESGNKMSYGELQKYLDVYYTSRPVNFMEEVGTKIKKIVKDTIKCAVPGIKKRMFSHTFEIFGYDFLLDEEFKPWLLEVNTNPCLELSSSHLARIIPSMLDNAFQLAIDSLFQNNFSLKNDMPAITENKFELVYHSLEGYVPNIN</sequence>
<organism evidence="2 3">
    <name type="scientific">Stentor coeruleus</name>
    <dbReference type="NCBI Taxonomy" id="5963"/>
    <lineage>
        <taxon>Eukaryota</taxon>
        <taxon>Sar</taxon>
        <taxon>Alveolata</taxon>
        <taxon>Ciliophora</taxon>
        <taxon>Postciliodesmatophora</taxon>
        <taxon>Heterotrichea</taxon>
        <taxon>Heterotrichida</taxon>
        <taxon>Stentoridae</taxon>
        <taxon>Stentor</taxon>
    </lineage>
</organism>